<name>A0A6A5YUU6_9PLEO</name>
<evidence type="ECO:0000313" key="2">
    <source>
        <dbReference type="Proteomes" id="UP000799770"/>
    </source>
</evidence>
<dbReference type="Proteomes" id="UP000799770">
    <property type="component" value="Unassembled WGS sequence"/>
</dbReference>
<keyword evidence="2" id="KW-1185">Reference proteome</keyword>
<protein>
    <submittedName>
        <fullName evidence="1">Uncharacterized protein</fullName>
    </submittedName>
</protein>
<sequence length="173" mass="19240">MADHSNCELPWQERTTRLAVLARGEGYALEGQHPGVEAFSMLLRTCLAGHRSLPEELVLHNIHFNAFSNEVLSSLQNTEYWSQLSSRLGSVTSLDISISVTKQLLYWVDKGKVRSGCALVLRQGILKRFLQSARNVKKLVSNLGEDCQDKLPILLHGEHTASTIGDVIPLDHP</sequence>
<reference evidence="1" key="1">
    <citation type="journal article" date="2020" name="Stud. Mycol.">
        <title>101 Dothideomycetes genomes: a test case for predicting lifestyles and emergence of pathogens.</title>
        <authorList>
            <person name="Haridas S."/>
            <person name="Albert R."/>
            <person name="Binder M."/>
            <person name="Bloem J."/>
            <person name="Labutti K."/>
            <person name="Salamov A."/>
            <person name="Andreopoulos B."/>
            <person name="Baker S."/>
            <person name="Barry K."/>
            <person name="Bills G."/>
            <person name="Bluhm B."/>
            <person name="Cannon C."/>
            <person name="Castanera R."/>
            <person name="Culley D."/>
            <person name="Daum C."/>
            <person name="Ezra D."/>
            <person name="Gonzalez J."/>
            <person name="Henrissat B."/>
            <person name="Kuo A."/>
            <person name="Liang C."/>
            <person name="Lipzen A."/>
            <person name="Lutzoni F."/>
            <person name="Magnuson J."/>
            <person name="Mondo S."/>
            <person name="Nolan M."/>
            <person name="Ohm R."/>
            <person name="Pangilinan J."/>
            <person name="Park H.-J."/>
            <person name="Ramirez L."/>
            <person name="Alfaro M."/>
            <person name="Sun H."/>
            <person name="Tritt A."/>
            <person name="Yoshinaga Y."/>
            <person name="Zwiers L.-H."/>
            <person name="Turgeon B."/>
            <person name="Goodwin S."/>
            <person name="Spatafora J."/>
            <person name="Crous P."/>
            <person name="Grigoriev I."/>
        </authorList>
    </citation>
    <scope>NUCLEOTIDE SEQUENCE</scope>
    <source>
        <strain evidence="1">CBS 627.86</strain>
    </source>
</reference>
<proteinExistence type="predicted"/>
<evidence type="ECO:0000313" key="1">
    <source>
        <dbReference type="EMBL" id="KAF2110776.1"/>
    </source>
</evidence>
<dbReference type="EMBL" id="ML977337">
    <property type="protein sequence ID" value="KAF2110776.1"/>
    <property type="molecule type" value="Genomic_DNA"/>
</dbReference>
<dbReference type="AlphaFoldDB" id="A0A6A5YUU6"/>
<organism evidence="1 2">
    <name type="scientific">Lophiotrema nucula</name>
    <dbReference type="NCBI Taxonomy" id="690887"/>
    <lineage>
        <taxon>Eukaryota</taxon>
        <taxon>Fungi</taxon>
        <taxon>Dikarya</taxon>
        <taxon>Ascomycota</taxon>
        <taxon>Pezizomycotina</taxon>
        <taxon>Dothideomycetes</taxon>
        <taxon>Pleosporomycetidae</taxon>
        <taxon>Pleosporales</taxon>
        <taxon>Lophiotremataceae</taxon>
        <taxon>Lophiotrema</taxon>
    </lineage>
</organism>
<accession>A0A6A5YUU6</accession>
<gene>
    <name evidence="1" type="ORF">BDV96DRAFT_199422</name>
</gene>